<comment type="caution">
    <text evidence="2">The sequence shown here is derived from an EMBL/GenBank/DDBJ whole genome shotgun (WGS) entry which is preliminary data.</text>
</comment>
<accession>A0AAV7R6Z0</accession>
<dbReference type="InterPro" id="IPR016130">
    <property type="entry name" value="Tyr_Pase_AS"/>
</dbReference>
<feature type="signal peptide" evidence="1">
    <location>
        <begin position="1"/>
        <end position="26"/>
    </location>
</feature>
<evidence type="ECO:0000313" key="3">
    <source>
        <dbReference type="Proteomes" id="UP001066276"/>
    </source>
</evidence>
<gene>
    <name evidence="2" type="ORF">NDU88_000749</name>
</gene>
<protein>
    <submittedName>
        <fullName evidence="2">Uncharacterized protein</fullName>
    </submittedName>
</protein>
<reference evidence="2" key="1">
    <citation type="journal article" date="2022" name="bioRxiv">
        <title>Sequencing and chromosome-scale assembly of the giantPleurodeles waltlgenome.</title>
        <authorList>
            <person name="Brown T."/>
            <person name="Elewa A."/>
            <person name="Iarovenko S."/>
            <person name="Subramanian E."/>
            <person name="Araus A.J."/>
            <person name="Petzold A."/>
            <person name="Susuki M."/>
            <person name="Suzuki K.-i.T."/>
            <person name="Hayashi T."/>
            <person name="Toyoda A."/>
            <person name="Oliveira C."/>
            <person name="Osipova E."/>
            <person name="Leigh N.D."/>
            <person name="Simon A."/>
            <person name="Yun M.H."/>
        </authorList>
    </citation>
    <scope>NUCLEOTIDE SEQUENCE</scope>
    <source>
        <strain evidence="2">20211129_DDA</strain>
        <tissue evidence="2">Liver</tissue>
    </source>
</reference>
<sequence>MFHRTGGGRRSLLVLALCMVHKALHCTSLEYLSSWLQPYVHSTMLRFSSHALLVVPMFHRTGGGRRSLLVLALCMVHKALRCTSLEYLSSWLQPYVHSHKLRFSSHALLVVPMFHRTGGGSRSSLVLALCMVHKALHCTSLEYLRSSLQPYVHSTMLRFSSHALLVVPMFHRTGGGRCSFVVLALCMVHKALRCTSLEYLSCWLQPDVHSHKLRFSSYALLVVPMFHRTGGGRRSLLVLALCMVHKALHCTSLEYLSSSLQPYVHSTMLRFSSHALLVVPMFHRTGGGRRSLLVLALCMVHKALHCTSLEYLSSWLQPYVHSHKLRFSSYALLVVPMFHRTGGGRRSLLVLALCMVHKALRCTSLEYLSCWLQPDVHSHKLRFSSQALLVVPMFHRTGGGRRSLLVLALCMVHKALRCTSLEYLSCWLQPDVHSHKLCFSSYALLVVPMFHRTGGGRRSLLVLALCMVHKALRCTSLEYLSSWLQPYVHSHVLRFSSYALLVVPMFHRTGGGRRSLLVLALCMVHKALRCTSLEYLSCWLQPYVHSTMLRFSSHALLVVPMFHRTGGGRRSLLVLALCMVHKALRCTSLEYVSCWLQPYVHSTMLRFSSHALLVVPMFHRTGGGRRSLLVLALCMVHKALHCTSLEYLSSSLQPYVHSHKLRFSSYALLVVPMFHRTGGGRRSSLVLALCMVHKALRCTSLEYLSCWLQPYVHSTMLRFSSHALLVVPMFHRTGGGRRSLLVLALCMVHKALHCTSLEYLSSSLQPYVHSHKLRFSSYALLVVPMFHRTRAGRRSLLVLALCMVHKALHCTSLEYLSSSLQPYVHSHKLRFSSHALLVVPMFHRTGGGRCSFVVLALCMVHKALRCTSLEYLSCWLQPDVHSHKLCFSSHALLVVPMFHRTGGGRCSLLVLALCMVHKALRCTSLEYLSSSLQPYVHSHKLRFSSYALLVVPMFHCTGGGSRSSLVLALCMVHKALRCTSLEYLSSSLQPYVHSHKLRFSSHALLVVPMFHRTGGGRRSLLVLALCMVHKALRCTSLEYLSSSLQPYVHSTMLRFSSYALLVVPMFHRTGGGRRSFVVLALCMVHKALRCTCLEYLSSWLQPDVHSHVLRFSSYALLVVPMFHRTGGGRRSFVVLALCMVHKALRCTCLEYLSSWLQPDVHSHKLRFSSHALLVVPMFHCTGGGRCSSLVLALCMVHKALHCTSLEYLSSWLQPDVHSTMLRFSSHALLVVPMFHRTGGGRRSLLVLALCMVHKALRCTSLEYLSSWLQPDVHSHKLRFSSQALVVVPIFHRTRAFTWWGDGGGHPKLSPCGHIKVSSFQSAWQDIIHQFSVSLIFLQSDLAPKVLQRVTWAPGTWHKDTFTAPGHAQMK</sequence>
<keyword evidence="3" id="KW-1185">Reference proteome</keyword>
<feature type="chain" id="PRO_5043529639" evidence="1">
    <location>
        <begin position="27"/>
        <end position="1370"/>
    </location>
</feature>
<dbReference type="EMBL" id="JANPWB010000009">
    <property type="protein sequence ID" value="KAJ1147908.1"/>
    <property type="molecule type" value="Genomic_DNA"/>
</dbReference>
<dbReference type="PROSITE" id="PS00383">
    <property type="entry name" value="TYR_PHOSPHATASE_1"/>
    <property type="match status" value="1"/>
</dbReference>
<proteinExistence type="predicted"/>
<keyword evidence="1" id="KW-0732">Signal</keyword>
<organism evidence="2 3">
    <name type="scientific">Pleurodeles waltl</name>
    <name type="common">Iberian ribbed newt</name>
    <dbReference type="NCBI Taxonomy" id="8319"/>
    <lineage>
        <taxon>Eukaryota</taxon>
        <taxon>Metazoa</taxon>
        <taxon>Chordata</taxon>
        <taxon>Craniata</taxon>
        <taxon>Vertebrata</taxon>
        <taxon>Euteleostomi</taxon>
        <taxon>Amphibia</taxon>
        <taxon>Batrachia</taxon>
        <taxon>Caudata</taxon>
        <taxon>Salamandroidea</taxon>
        <taxon>Salamandridae</taxon>
        <taxon>Pleurodelinae</taxon>
        <taxon>Pleurodeles</taxon>
    </lineage>
</organism>
<evidence type="ECO:0000313" key="2">
    <source>
        <dbReference type="EMBL" id="KAJ1147908.1"/>
    </source>
</evidence>
<name>A0AAV7R6Z0_PLEWA</name>
<dbReference type="Proteomes" id="UP001066276">
    <property type="component" value="Chromosome 5"/>
</dbReference>
<evidence type="ECO:0000256" key="1">
    <source>
        <dbReference type="SAM" id="SignalP"/>
    </source>
</evidence>